<dbReference type="PANTHER" id="PTHR36978">
    <property type="entry name" value="P-LOOP CONTAINING NUCLEOTIDE TRIPHOSPHATE HYDROLASE"/>
    <property type="match status" value="1"/>
</dbReference>
<comment type="caution">
    <text evidence="1">The sequence shown here is derived from an EMBL/GenBank/DDBJ whole genome shotgun (WGS) entry which is preliminary data.</text>
</comment>
<dbReference type="RefSeq" id="WP_308711315.1">
    <property type="nucleotide sequence ID" value="NZ_JAVHUY010000004.1"/>
</dbReference>
<keyword evidence="2" id="KW-1185">Reference proteome</keyword>
<sequence length="220" mass="24158">MKVLGAGVGRTGTLSLKAALERLGFGPCFHGRHVLDHPDRLPLWLAAAQGRPVDWSAVLAGYASSVDWPGAAFWRPLLAAFPTAKVILTVRDAEGWYDSVDRTIYRMFGYGPVDGRVTEARDVVPGLDEFTAFHRRMIWDGFFAGRFGDRAAAIRAYEAHNAAVRHEVPAGRLLVIPPGAGWEPLCAFLGVPVPDEPYPHLNDPDRFWARVAARVSESRG</sequence>
<proteinExistence type="predicted"/>
<dbReference type="Pfam" id="PF17784">
    <property type="entry name" value="Sulfotransfer_4"/>
    <property type="match status" value="1"/>
</dbReference>
<dbReference type="Proteomes" id="UP001230908">
    <property type="component" value="Unassembled WGS sequence"/>
</dbReference>
<evidence type="ECO:0000313" key="1">
    <source>
        <dbReference type="EMBL" id="MDQ7904041.1"/>
    </source>
</evidence>
<reference evidence="1 2" key="1">
    <citation type="submission" date="2023-08" db="EMBL/GenBank/DDBJ databases">
        <title>Phytohabitans sansha sp. nov., isolated from marine sediment.</title>
        <authorList>
            <person name="Zhao Y."/>
            <person name="Yi K."/>
        </authorList>
    </citation>
    <scope>NUCLEOTIDE SEQUENCE [LARGE SCALE GENOMIC DNA]</scope>
    <source>
        <strain evidence="1 2">ZYX-F-186</strain>
    </source>
</reference>
<dbReference type="InterPro" id="IPR040632">
    <property type="entry name" value="Sulfotransfer_4"/>
</dbReference>
<evidence type="ECO:0000313" key="2">
    <source>
        <dbReference type="Proteomes" id="UP001230908"/>
    </source>
</evidence>
<gene>
    <name evidence="1" type="ORF">RB614_05830</name>
</gene>
<dbReference type="InterPro" id="IPR027417">
    <property type="entry name" value="P-loop_NTPase"/>
</dbReference>
<dbReference type="PANTHER" id="PTHR36978:SF4">
    <property type="entry name" value="P-LOOP CONTAINING NUCLEOSIDE TRIPHOSPHATE HYDROLASE PROTEIN"/>
    <property type="match status" value="1"/>
</dbReference>
<dbReference type="Gene3D" id="3.40.50.300">
    <property type="entry name" value="P-loop containing nucleotide triphosphate hydrolases"/>
    <property type="match status" value="1"/>
</dbReference>
<protein>
    <submittedName>
        <fullName evidence="1">Sulfotransferase</fullName>
    </submittedName>
</protein>
<dbReference type="EMBL" id="JAVHUY010000004">
    <property type="protein sequence ID" value="MDQ7904041.1"/>
    <property type="molecule type" value="Genomic_DNA"/>
</dbReference>
<name>A0ABU0ZCF4_9ACTN</name>
<organism evidence="1 2">
    <name type="scientific">Phytohabitans maris</name>
    <dbReference type="NCBI Taxonomy" id="3071409"/>
    <lineage>
        <taxon>Bacteria</taxon>
        <taxon>Bacillati</taxon>
        <taxon>Actinomycetota</taxon>
        <taxon>Actinomycetes</taxon>
        <taxon>Micromonosporales</taxon>
        <taxon>Micromonosporaceae</taxon>
    </lineage>
</organism>
<accession>A0ABU0ZCF4</accession>
<dbReference type="SUPFAM" id="SSF52540">
    <property type="entry name" value="P-loop containing nucleoside triphosphate hydrolases"/>
    <property type="match status" value="1"/>
</dbReference>